<name>A0AAP0FZU8_9ASPA</name>
<evidence type="ECO:0000313" key="2">
    <source>
        <dbReference type="Proteomes" id="UP001418222"/>
    </source>
</evidence>
<gene>
    <name evidence="1" type="ORF">KSP39_PZI017122</name>
</gene>
<evidence type="ECO:0000313" key="1">
    <source>
        <dbReference type="EMBL" id="KAK8928647.1"/>
    </source>
</evidence>
<dbReference type="EMBL" id="JBBWWQ010000015">
    <property type="protein sequence ID" value="KAK8928647.1"/>
    <property type="molecule type" value="Genomic_DNA"/>
</dbReference>
<proteinExistence type="predicted"/>
<sequence length="99" mass="10879">MKFLRRALANDNLTFMLMTTTTVSNRALSFIWLGGGGSIRRVETECSNRRGEVAVPNGAFWGVSQGGRVETEQTPPEIHLFTLLPAAFAQNGVSKRPNK</sequence>
<dbReference type="AlphaFoldDB" id="A0AAP0FZU8"/>
<comment type="caution">
    <text evidence="1">The sequence shown here is derived from an EMBL/GenBank/DDBJ whole genome shotgun (WGS) entry which is preliminary data.</text>
</comment>
<keyword evidence="2" id="KW-1185">Reference proteome</keyword>
<protein>
    <submittedName>
        <fullName evidence="1">Uncharacterized protein</fullName>
    </submittedName>
</protein>
<accession>A0AAP0FZU8</accession>
<organism evidence="1 2">
    <name type="scientific">Platanthera zijinensis</name>
    <dbReference type="NCBI Taxonomy" id="2320716"/>
    <lineage>
        <taxon>Eukaryota</taxon>
        <taxon>Viridiplantae</taxon>
        <taxon>Streptophyta</taxon>
        <taxon>Embryophyta</taxon>
        <taxon>Tracheophyta</taxon>
        <taxon>Spermatophyta</taxon>
        <taxon>Magnoliopsida</taxon>
        <taxon>Liliopsida</taxon>
        <taxon>Asparagales</taxon>
        <taxon>Orchidaceae</taxon>
        <taxon>Orchidoideae</taxon>
        <taxon>Orchideae</taxon>
        <taxon>Orchidinae</taxon>
        <taxon>Platanthera</taxon>
    </lineage>
</organism>
<dbReference type="Proteomes" id="UP001418222">
    <property type="component" value="Unassembled WGS sequence"/>
</dbReference>
<reference evidence="1 2" key="1">
    <citation type="journal article" date="2022" name="Nat. Plants">
        <title>Genomes of leafy and leafless Platanthera orchids illuminate the evolution of mycoheterotrophy.</title>
        <authorList>
            <person name="Li M.H."/>
            <person name="Liu K.W."/>
            <person name="Li Z."/>
            <person name="Lu H.C."/>
            <person name="Ye Q.L."/>
            <person name="Zhang D."/>
            <person name="Wang J.Y."/>
            <person name="Li Y.F."/>
            <person name="Zhong Z.M."/>
            <person name="Liu X."/>
            <person name="Yu X."/>
            <person name="Liu D.K."/>
            <person name="Tu X.D."/>
            <person name="Liu B."/>
            <person name="Hao Y."/>
            <person name="Liao X.Y."/>
            <person name="Jiang Y.T."/>
            <person name="Sun W.H."/>
            <person name="Chen J."/>
            <person name="Chen Y.Q."/>
            <person name="Ai Y."/>
            <person name="Zhai J.W."/>
            <person name="Wu S.S."/>
            <person name="Zhou Z."/>
            <person name="Hsiao Y.Y."/>
            <person name="Wu W.L."/>
            <person name="Chen Y.Y."/>
            <person name="Lin Y.F."/>
            <person name="Hsu J.L."/>
            <person name="Li C.Y."/>
            <person name="Wang Z.W."/>
            <person name="Zhao X."/>
            <person name="Zhong W.Y."/>
            <person name="Ma X.K."/>
            <person name="Ma L."/>
            <person name="Huang J."/>
            <person name="Chen G.Z."/>
            <person name="Huang M.Z."/>
            <person name="Huang L."/>
            <person name="Peng D.H."/>
            <person name="Luo Y.B."/>
            <person name="Zou S.Q."/>
            <person name="Chen S.P."/>
            <person name="Lan S."/>
            <person name="Tsai W.C."/>
            <person name="Van de Peer Y."/>
            <person name="Liu Z.J."/>
        </authorList>
    </citation>
    <scope>NUCLEOTIDE SEQUENCE [LARGE SCALE GENOMIC DNA]</scope>
    <source>
        <strain evidence="1">Lor287</strain>
    </source>
</reference>